<keyword evidence="5" id="KW-1185">Reference proteome</keyword>
<dbReference type="RefSeq" id="WP_217941016.1">
    <property type="nucleotide sequence ID" value="NZ_JAHTGR010000002.1"/>
</dbReference>
<sequence>MDKDTLKGLVILIGVALALAIFAVLGTEDGVQKLSCVGRAILHGVAITNIHGVCGL</sequence>
<proteinExistence type="predicted"/>
<gene>
    <name evidence="2" type="ORF">KVP70_05250</name>
    <name evidence="3" type="ORF">L1274_005536</name>
</gene>
<evidence type="ECO:0000313" key="3">
    <source>
        <dbReference type="EMBL" id="MCP2011784.1"/>
    </source>
</evidence>
<dbReference type="Proteomes" id="UP001155901">
    <property type="component" value="Unassembled WGS sequence"/>
</dbReference>
<protein>
    <submittedName>
        <fullName evidence="3">Membrane protein</fullName>
    </submittedName>
</protein>
<reference evidence="2" key="1">
    <citation type="submission" date="2021-07" db="EMBL/GenBank/DDBJ databases">
        <title>Characterization of violacein-producing bacteria and related species.</title>
        <authorList>
            <person name="Wilson H.S."/>
            <person name="De Leon M.E."/>
        </authorList>
    </citation>
    <scope>NUCLEOTIDE SEQUENCE</scope>
    <source>
        <strain evidence="2">HSC-15S17</strain>
    </source>
</reference>
<evidence type="ECO:0000313" key="5">
    <source>
        <dbReference type="Proteomes" id="UP001162889"/>
    </source>
</evidence>
<comment type="caution">
    <text evidence="2">The sequence shown here is derived from an EMBL/GenBank/DDBJ whole genome shotgun (WGS) entry which is preliminary data.</text>
</comment>
<keyword evidence="1" id="KW-0812">Transmembrane</keyword>
<keyword evidence="1" id="KW-0472">Membrane</keyword>
<dbReference type="AlphaFoldDB" id="A0AA41KZE8"/>
<feature type="transmembrane region" description="Helical" evidence="1">
    <location>
        <begin position="6"/>
        <end position="25"/>
    </location>
</feature>
<dbReference type="Proteomes" id="UP001162889">
    <property type="component" value="Unassembled WGS sequence"/>
</dbReference>
<evidence type="ECO:0000313" key="4">
    <source>
        <dbReference type="Proteomes" id="UP001155901"/>
    </source>
</evidence>
<organism evidence="2 4">
    <name type="scientific">Duganella violaceipulchra</name>
    <dbReference type="NCBI Taxonomy" id="2849652"/>
    <lineage>
        <taxon>Bacteria</taxon>
        <taxon>Pseudomonadati</taxon>
        <taxon>Pseudomonadota</taxon>
        <taxon>Betaproteobacteria</taxon>
        <taxon>Burkholderiales</taxon>
        <taxon>Oxalobacteraceae</taxon>
        <taxon>Telluria group</taxon>
        <taxon>Duganella</taxon>
    </lineage>
</organism>
<dbReference type="EMBL" id="JAHTGR010000002">
    <property type="protein sequence ID" value="MBV6320336.1"/>
    <property type="molecule type" value="Genomic_DNA"/>
</dbReference>
<keyword evidence="1" id="KW-1133">Transmembrane helix</keyword>
<accession>A0AA41KZE8</accession>
<reference evidence="3" key="2">
    <citation type="submission" date="2022-03" db="EMBL/GenBank/DDBJ databases">
        <title>Genome Encyclopedia of Bacteria and Archaea VI: Functional Genomics of Type Strains.</title>
        <authorList>
            <person name="Whitman W."/>
        </authorList>
    </citation>
    <scope>NUCLEOTIDE SEQUENCE</scope>
    <source>
        <strain evidence="3">HSC-15S17</strain>
    </source>
</reference>
<evidence type="ECO:0000313" key="2">
    <source>
        <dbReference type="EMBL" id="MBV6320336.1"/>
    </source>
</evidence>
<name>A0AA41KZE8_9BURK</name>
<dbReference type="EMBL" id="JALJZU010000012">
    <property type="protein sequence ID" value="MCP2011784.1"/>
    <property type="molecule type" value="Genomic_DNA"/>
</dbReference>
<evidence type="ECO:0000256" key="1">
    <source>
        <dbReference type="SAM" id="Phobius"/>
    </source>
</evidence>